<dbReference type="InterPro" id="IPR036249">
    <property type="entry name" value="Thioredoxin-like_sf"/>
</dbReference>
<dbReference type="RefSeq" id="XP_018698696.1">
    <property type="nucleotide sequence ID" value="XM_018832817.1"/>
</dbReference>
<dbReference type="SUPFAM" id="SSF52833">
    <property type="entry name" value="Thioredoxin-like"/>
    <property type="match status" value="2"/>
</dbReference>
<name>A0A178ZZX1_9EURO</name>
<evidence type="ECO:0000313" key="1">
    <source>
        <dbReference type="EMBL" id="OAP65329.1"/>
    </source>
</evidence>
<dbReference type="Pfam" id="PF13848">
    <property type="entry name" value="Thioredoxin_6"/>
    <property type="match status" value="1"/>
</dbReference>
<reference evidence="1 2" key="1">
    <citation type="submission" date="2016-04" db="EMBL/GenBank/DDBJ databases">
        <title>Draft genome of Fonsecaea erecta CBS 125763.</title>
        <authorList>
            <person name="Weiss V.A."/>
            <person name="Vicente V.A."/>
            <person name="Raittz R.T."/>
            <person name="Moreno L.F."/>
            <person name="De Souza E.M."/>
            <person name="Pedrosa F.O."/>
            <person name="Steffens M.B."/>
            <person name="Faoro H."/>
            <person name="Tadra-Sfeir M.Z."/>
            <person name="Najafzadeh M.J."/>
            <person name="Felipe M.S."/>
            <person name="Teixeira M."/>
            <person name="Sun J."/>
            <person name="Xi L."/>
            <person name="Gomes R."/>
            <person name="De Azevedo C.M."/>
            <person name="Salgado C.G."/>
            <person name="Da Silva M.B."/>
            <person name="Nascimento M.F."/>
            <person name="Queiroz-Telles F."/>
            <person name="Attili D.S."/>
            <person name="Gorbushina A."/>
        </authorList>
    </citation>
    <scope>NUCLEOTIDE SEQUENCE [LARGE SCALE GENOMIC DNA]</scope>
    <source>
        <strain evidence="1 2">CBS 125763</strain>
    </source>
</reference>
<sequence length="219" mass="24767">MVPVFSQPSRPIFDTLKSLDIPVLLFTESEDETSQMSTVITQVADKLHDRFLVATTTDLTLAEEVDAQPPFVVVWNSLDEVKPVYHGKLETGRILKFAEKASTPVVGRLDLQSYIEHTQSGLPLAFILAETDKERKAIAESLKQVALTYKGKINFVTLDTTQLSFLLEPLGVDSTRLPAFAVHRGDNDEVFVYDQHRQINRRDIEIFIQRTLNLLVKEL</sequence>
<dbReference type="EMBL" id="LVYI01000001">
    <property type="protein sequence ID" value="OAP65329.1"/>
    <property type="molecule type" value="Genomic_DNA"/>
</dbReference>
<dbReference type="CDD" id="cd02982">
    <property type="entry name" value="PDI_b'_family"/>
    <property type="match status" value="1"/>
</dbReference>
<dbReference type="GeneID" id="30005471"/>
<dbReference type="STRING" id="1367422.A0A178ZZX1"/>
<protein>
    <recommendedName>
        <fullName evidence="3">Thioredoxin domain-containing protein</fullName>
    </recommendedName>
</protein>
<dbReference type="OrthoDB" id="427280at2759"/>
<evidence type="ECO:0008006" key="3">
    <source>
        <dbReference type="Google" id="ProtNLM"/>
    </source>
</evidence>
<organism evidence="1 2">
    <name type="scientific">Fonsecaea erecta</name>
    <dbReference type="NCBI Taxonomy" id="1367422"/>
    <lineage>
        <taxon>Eukaryota</taxon>
        <taxon>Fungi</taxon>
        <taxon>Dikarya</taxon>
        <taxon>Ascomycota</taxon>
        <taxon>Pezizomycotina</taxon>
        <taxon>Eurotiomycetes</taxon>
        <taxon>Chaetothyriomycetidae</taxon>
        <taxon>Chaetothyriales</taxon>
        <taxon>Herpotrichiellaceae</taxon>
        <taxon>Fonsecaea</taxon>
    </lineage>
</organism>
<proteinExistence type="predicted"/>
<gene>
    <name evidence="1" type="ORF">AYL99_01301</name>
</gene>
<dbReference type="Gene3D" id="3.40.30.10">
    <property type="entry name" value="Glutaredoxin"/>
    <property type="match status" value="2"/>
</dbReference>
<dbReference type="Proteomes" id="UP000078343">
    <property type="component" value="Unassembled WGS sequence"/>
</dbReference>
<accession>A0A178ZZX1</accession>
<dbReference type="AlphaFoldDB" id="A0A178ZZX1"/>
<comment type="caution">
    <text evidence="1">The sequence shown here is derived from an EMBL/GenBank/DDBJ whole genome shotgun (WGS) entry which is preliminary data.</text>
</comment>
<evidence type="ECO:0000313" key="2">
    <source>
        <dbReference type="Proteomes" id="UP000078343"/>
    </source>
</evidence>
<keyword evidence="2" id="KW-1185">Reference proteome</keyword>